<keyword evidence="7 10" id="KW-0067">ATP-binding</keyword>
<feature type="binding site" evidence="10">
    <location>
        <position position="59"/>
    </location>
    <ligand>
        <name>ATP</name>
        <dbReference type="ChEBI" id="CHEBI:30616"/>
    </ligand>
</feature>
<dbReference type="EC" id="2.7.11.1" evidence="2"/>
<organism evidence="12">
    <name type="scientific">Tetraselmis sp. GSL018</name>
    <dbReference type="NCBI Taxonomy" id="582737"/>
    <lineage>
        <taxon>Eukaryota</taxon>
        <taxon>Viridiplantae</taxon>
        <taxon>Chlorophyta</taxon>
        <taxon>core chlorophytes</taxon>
        <taxon>Chlorodendrophyceae</taxon>
        <taxon>Chlorodendrales</taxon>
        <taxon>Chlorodendraceae</taxon>
        <taxon>Tetraselmis</taxon>
    </lineage>
</organism>
<evidence type="ECO:0000256" key="7">
    <source>
        <dbReference type="ARBA" id="ARBA00022840"/>
    </source>
</evidence>
<dbReference type="PANTHER" id="PTHR44899">
    <property type="entry name" value="CAMK FAMILY PROTEIN KINASE"/>
    <property type="match status" value="1"/>
</dbReference>
<dbReference type="InterPro" id="IPR011009">
    <property type="entry name" value="Kinase-like_dom_sf"/>
</dbReference>
<dbReference type="SMART" id="SM00220">
    <property type="entry name" value="S_TKc"/>
    <property type="match status" value="1"/>
</dbReference>
<feature type="domain" description="Protein kinase" evidence="11">
    <location>
        <begin position="30"/>
        <end position="148"/>
    </location>
</feature>
<dbReference type="PROSITE" id="PS00107">
    <property type="entry name" value="PROTEIN_KINASE_ATP"/>
    <property type="match status" value="1"/>
</dbReference>
<evidence type="ECO:0000259" key="11">
    <source>
        <dbReference type="PROSITE" id="PS50011"/>
    </source>
</evidence>
<evidence type="ECO:0000256" key="5">
    <source>
        <dbReference type="ARBA" id="ARBA00022741"/>
    </source>
</evidence>
<accession>A0A061QR21</accession>
<evidence type="ECO:0000256" key="3">
    <source>
        <dbReference type="ARBA" id="ARBA00022527"/>
    </source>
</evidence>
<keyword evidence="5 10" id="KW-0547">Nucleotide-binding</keyword>
<keyword evidence="4" id="KW-0808">Transferase</keyword>
<evidence type="ECO:0000256" key="1">
    <source>
        <dbReference type="ARBA" id="ARBA00010886"/>
    </source>
</evidence>
<proteinExistence type="inferred from homology"/>
<comment type="catalytic activity">
    <reaction evidence="9">
        <text>L-seryl-[protein] + ATP = O-phospho-L-seryl-[protein] + ADP + H(+)</text>
        <dbReference type="Rhea" id="RHEA:17989"/>
        <dbReference type="Rhea" id="RHEA-COMP:9863"/>
        <dbReference type="Rhea" id="RHEA-COMP:11604"/>
        <dbReference type="ChEBI" id="CHEBI:15378"/>
        <dbReference type="ChEBI" id="CHEBI:29999"/>
        <dbReference type="ChEBI" id="CHEBI:30616"/>
        <dbReference type="ChEBI" id="CHEBI:83421"/>
        <dbReference type="ChEBI" id="CHEBI:456216"/>
        <dbReference type="EC" id="2.7.11.1"/>
    </reaction>
</comment>
<dbReference type="Pfam" id="PF00069">
    <property type="entry name" value="Pkinase"/>
    <property type="match status" value="1"/>
</dbReference>
<gene>
    <name evidence="12" type="ORF">TSPGSL018_27943</name>
</gene>
<dbReference type="InterPro" id="IPR051131">
    <property type="entry name" value="NEK_Ser/Thr_kinase_NIMA"/>
</dbReference>
<protein>
    <recommendedName>
        <fullName evidence="2">non-specific serine/threonine protein kinase</fullName>
        <ecNumber evidence="2">2.7.11.1</ecNumber>
    </recommendedName>
</protein>
<dbReference type="FunFam" id="3.30.200.20:FF:000097">
    <property type="entry name" value="Probable serine/threonine-protein kinase nek1"/>
    <property type="match status" value="1"/>
</dbReference>
<dbReference type="AlphaFoldDB" id="A0A061QR21"/>
<evidence type="ECO:0000256" key="2">
    <source>
        <dbReference type="ARBA" id="ARBA00012513"/>
    </source>
</evidence>
<keyword evidence="3" id="KW-0723">Serine/threonine-protein kinase</keyword>
<feature type="non-terminal residue" evidence="12">
    <location>
        <position position="148"/>
    </location>
</feature>
<evidence type="ECO:0000256" key="8">
    <source>
        <dbReference type="ARBA" id="ARBA00047899"/>
    </source>
</evidence>
<evidence type="ECO:0000256" key="4">
    <source>
        <dbReference type="ARBA" id="ARBA00022679"/>
    </source>
</evidence>
<dbReference type="PANTHER" id="PTHR44899:SF3">
    <property type="entry name" value="SERINE_THREONINE-PROTEIN KINASE NEK1"/>
    <property type="match status" value="1"/>
</dbReference>
<dbReference type="GO" id="GO:0005524">
    <property type="term" value="F:ATP binding"/>
    <property type="evidence" value="ECO:0007669"/>
    <property type="project" value="UniProtKB-UniRule"/>
</dbReference>
<dbReference type="Gene3D" id="3.30.200.20">
    <property type="entry name" value="Phosphorylase Kinase, domain 1"/>
    <property type="match status" value="1"/>
</dbReference>
<reference evidence="12" key="1">
    <citation type="submission" date="2014-05" db="EMBL/GenBank/DDBJ databases">
        <title>The transcriptome of the halophilic microalga Tetraselmis sp. GSL018 isolated from the Great Salt Lake, Utah.</title>
        <authorList>
            <person name="Jinkerson R.E."/>
            <person name="D'Adamo S."/>
            <person name="Posewitz M.C."/>
        </authorList>
    </citation>
    <scope>NUCLEOTIDE SEQUENCE</scope>
    <source>
        <strain evidence="12">GSL018</strain>
    </source>
</reference>
<dbReference type="Gene3D" id="1.10.510.10">
    <property type="entry name" value="Transferase(Phosphotransferase) domain 1"/>
    <property type="match status" value="1"/>
</dbReference>
<evidence type="ECO:0000256" key="10">
    <source>
        <dbReference type="PROSITE-ProRule" id="PRU10141"/>
    </source>
</evidence>
<dbReference type="SUPFAM" id="SSF56112">
    <property type="entry name" value="Protein kinase-like (PK-like)"/>
    <property type="match status" value="1"/>
</dbReference>
<dbReference type="EMBL" id="GBEZ01026386">
    <property type="protein sequence ID" value="JAC60821.1"/>
    <property type="molecule type" value="Transcribed_RNA"/>
</dbReference>
<keyword evidence="6 12" id="KW-0418">Kinase</keyword>
<evidence type="ECO:0000313" key="12">
    <source>
        <dbReference type="EMBL" id="JAC60821.1"/>
    </source>
</evidence>
<comment type="catalytic activity">
    <reaction evidence="8">
        <text>L-threonyl-[protein] + ATP = O-phospho-L-threonyl-[protein] + ADP + H(+)</text>
        <dbReference type="Rhea" id="RHEA:46608"/>
        <dbReference type="Rhea" id="RHEA-COMP:11060"/>
        <dbReference type="Rhea" id="RHEA-COMP:11605"/>
        <dbReference type="ChEBI" id="CHEBI:15378"/>
        <dbReference type="ChEBI" id="CHEBI:30013"/>
        <dbReference type="ChEBI" id="CHEBI:30616"/>
        <dbReference type="ChEBI" id="CHEBI:61977"/>
        <dbReference type="ChEBI" id="CHEBI:456216"/>
        <dbReference type="EC" id="2.7.11.1"/>
    </reaction>
</comment>
<evidence type="ECO:0000256" key="9">
    <source>
        <dbReference type="ARBA" id="ARBA00048679"/>
    </source>
</evidence>
<evidence type="ECO:0000256" key="6">
    <source>
        <dbReference type="ARBA" id="ARBA00022777"/>
    </source>
</evidence>
<dbReference type="GO" id="GO:0004674">
    <property type="term" value="F:protein serine/threonine kinase activity"/>
    <property type="evidence" value="ECO:0007669"/>
    <property type="project" value="UniProtKB-KW"/>
</dbReference>
<name>A0A061QR21_9CHLO</name>
<comment type="similarity">
    <text evidence="1">Belongs to the protein kinase superfamily. NEK Ser/Thr protein kinase family. NIMA subfamily.</text>
</comment>
<dbReference type="PROSITE" id="PS50011">
    <property type="entry name" value="PROTEIN_KINASE_DOM"/>
    <property type="match status" value="1"/>
</dbReference>
<dbReference type="InterPro" id="IPR000719">
    <property type="entry name" value="Prot_kinase_dom"/>
</dbReference>
<dbReference type="InterPro" id="IPR017441">
    <property type="entry name" value="Protein_kinase_ATP_BS"/>
</dbReference>
<sequence length="148" mass="16719">MKNNIKMGSGVPNLGPMGPLVTEGEVSLLYDIHESIGQGSFGEALLATRKEDGLQVVIKRVRIAELSEKEREDALKEVKLLSQFNHSNIIRYFECIVEDGALNIVMEYAEEGELSTVILDRSEKKRPYSEDQIMFMFVQLLLALKHVH</sequence>